<evidence type="ECO:0008006" key="4">
    <source>
        <dbReference type="Google" id="ProtNLM"/>
    </source>
</evidence>
<comment type="caution">
    <text evidence="2">The sequence shown here is derived from an EMBL/GenBank/DDBJ whole genome shotgun (WGS) entry which is preliminary data.</text>
</comment>
<evidence type="ECO:0000313" key="3">
    <source>
        <dbReference type="Proteomes" id="UP000677913"/>
    </source>
</evidence>
<feature type="signal peptide" evidence="1">
    <location>
        <begin position="1"/>
        <end position="22"/>
    </location>
</feature>
<evidence type="ECO:0000256" key="1">
    <source>
        <dbReference type="SAM" id="SignalP"/>
    </source>
</evidence>
<organism evidence="2 3">
    <name type="scientific">Actinocrinis puniceicyclus</name>
    <dbReference type="NCBI Taxonomy" id="977794"/>
    <lineage>
        <taxon>Bacteria</taxon>
        <taxon>Bacillati</taxon>
        <taxon>Actinomycetota</taxon>
        <taxon>Actinomycetes</taxon>
        <taxon>Catenulisporales</taxon>
        <taxon>Actinospicaceae</taxon>
        <taxon>Actinocrinis</taxon>
    </lineage>
</organism>
<dbReference type="AlphaFoldDB" id="A0A8J7WSH9"/>
<dbReference type="RefSeq" id="WP_211472161.1">
    <property type="nucleotide sequence ID" value="NZ_JAGSXH010000192.1"/>
</dbReference>
<dbReference type="Proteomes" id="UP000677913">
    <property type="component" value="Unassembled WGS sequence"/>
</dbReference>
<reference evidence="2" key="1">
    <citation type="submission" date="2021-04" db="EMBL/GenBank/DDBJ databases">
        <title>Genome based classification of Actinospica acidithermotolerans sp. nov., an actinobacterium isolated from an Indonesian hot spring.</title>
        <authorList>
            <person name="Kusuma A.B."/>
            <person name="Putra K.E."/>
            <person name="Nafisah S."/>
            <person name="Loh J."/>
            <person name="Nouioui I."/>
            <person name="Goodfellow M."/>
        </authorList>
    </citation>
    <scope>NUCLEOTIDE SEQUENCE</scope>
    <source>
        <strain evidence="2">DSM 45618</strain>
    </source>
</reference>
<name>A0A8J7WSH9_9ACTN</name>
<keyword evidence="1" id="KW-0732">Signal</keyword>
<gene>
    <name evidence="2" type="ORF">KGA66_27275</name>
</gene>
<evidence type="ECO:0000313" key="2">
    <source>
        <dbReference type="EMBL" id="MBS2966768.1"/>
    </source>
</evidence>
<feature type="chain" id="PRO_5035299692" description="Secreted protein" evidence="1">
    <location>
        <begin position="23"/>
        <end position="373"/>
    </location>
</feature>
<dbReference type="EMBL" id="JAGSXH010000192">
    <property type="protein sequence ID" value="MBS2966768.1"/>
    <property type="molecule type" value="Genomic_DNA"/>
</dbReference>
<proteinExistence type="predicted"/>
<sequence>MISFAMLGAFMAGPVAASPASAASSGCSSTSSGGTVITPPTIGGQRITFDQAVHVFVGTYCPGAASMTGDLSWTPPACWWQPIFTPQQLKDFAYSYYDTGGGSADFTWNDLLAYYEGKGQTQPAGYTSTSGPPYSNWNVGASPGGEWWGIVFNEAMMDTPQFLDCEMHSMNADGKPWTWVATGAPAPANLAEPVVTREEVAEYAASIMQLPGSDFQSSPQNGQTVNLPMWVWAGDRNTGTGPYAPQKLKACAIDLSGAPQACATVTATAQSFTIDPGTPNNAADAVVYDAGCKPTADGFVGEPYSTGQTGPPPCGVTYLHSTTAQGQTYKPSVTVDWSINWDGTGGGTWPKPDAIPGLQHPVTVQEIQTIVGQ</sequence>
<accession>A0A8J7WSH9</accession>
<keyword evidence="3" id="KW-1185">Reference proteome</keyword>
<protein>
    <recommendedName>
        <fullName evidence="4">Secreted protein</fullName>
    </recommendedName>
</protein>